<dbReference type="GO" id="GO:0015421">
    <property type="term" value="F:ABC-type oligopeptide transporter activity"/>
    <property type="evidence" value="ECO:0007669"/>
    <property type="project" value="TreeGrafter"/>
</dbReference>
<dbReference type="GO" id="GO:0005524">
    <property type="term" value="F:ATP binding"/>
    <property type="evidence" value="ECO:0007669"/>
    <property type="project" value="UniProtKB-KW"/>
</dbReference>
<sequence length="592" mass="65603">MEKESWLKTLFAFASPYKTKMILSVICAIISVVGGFIPYLGIYQIISLFINGTVTTKTLLFWCGVCVLSYIIYIIFYGISTVLSHTCAYAILEGLRLKIAEGLMRAPLGEVTSKTIGQLKNIIVDKVEGIERPLAHMIPEMGSNILLSVAVLICLFTIDWRMGLASMVTIPFGVIPMMISIKTFNLQYAAYMKANDYVNSVIVEYVQGIEVVKTFNQTTKSYEKFQDAVKSFKDFTLAWFQSTWKTMNFIFAILPTTLLGTLPIGLILYKNGSLTLSELTMCLILSIGIIGPILKSTSFINELKAMEHCVNGSKELLNLKELKSEENYVDLNHYNVEFKDVSFSYHDNDSQMVLDKLNFKIPQKSFTALVGPSGGGKSTVAKLIARFWDVSEGSITIGGIDIRNIPLSQLACLVSFVTQDNFLFNCSIKENIRLGNLKASDDDVLKAAKAACCDEFIMNLGRGYDTLAGEAGKSLSGGEKQRIAIARAILKDAPIVILDEATAFTDPENEEKIQSSIMSLAKGKTLLVIAHRLSTIQNADQILVLKKGKIVDSGKQQELLQNCSLYNEMWKSHIGAKNWSISGARKEREKDV</sequence>
<evidence type="ECO:0000313" key="11">
    <source>
        <dbReference type="EMBL" id="APH14602.1"/>
    </source>
</evidence>
<dbReference type="RefSeq" id="WP_072585260.1">
    <property type="nucleotide sequence ID" value="NZ_CP013243.1"/>
</dbReference>
<evidence type="ECO:0000256" key="7">
    <source>
        <dbReference type="ARBA" id="ARBA00023136"/>
    </source>
</evidence>
<dbReference type="PROSITE" id="PS50893">
    <property type="entry name" value="ABC_TRANSPORTER_2"/>
    <property type="match status" value="1"/>
</dbReference>
<dbReference type="GO" id="GO:0005886">
    <property type="term" value="C:plasma membrane"/>
    <property type="evidence" value="ECO:0007669"/>
    <property type="project" value="UniProtKB-SubCell"/>
</dbReference>
<evidence type="ECO:0000259" key="10">
    <source>
        <dbReference type="PROSITE" id="PS50929"/>
    </source>
</evidence>
<feature type="transmembrane region" description="Helical" evidence="8">
    <location>
        <begin position="58"/>
        <end position="79"/>
    </location>
</feature>
<accession>A0A1L3NEQ4</accession>
<keyword evidence="3 8" id="KW-0812">Transmembrane</keyword>
<feature type="domain" description="ABC transporter" evidence="9">
    <location>
        <begin position="336"/>
        <end position="572"/>
    </location>
</feature>
<evidence type="ECO:0000256" key="1">
    <source>
        <dbReference type="ARBA" id="ARBA00004651"/>
    </source>
</evidence>
<dbReference type="SUPFAM" id="SSF52540">
    <property type="entry name" value="P-loop containing nucleoside triphosphate hydrolases"/>
    <property type="match status" value="1"/>
</dbReference>
<dbReference type="Proteomes" id="UP000182204">
    <property type="component" value="Chromosome"/>
</dbReference>
<name>A0A1L3NEQ4_CLOSG</name>
<protein>
    <submittedName>
        <fullName evidence="11">ABC transporter family protein</fullName>
    </submittedName>
</protein>
<dbReference type="InterPro" id="IPR039421">
    <property type="entry name" value="Type_1_exporter"/>
</dbReference>
<evidence type="ECO:0000256" key="2">
    <source>
        <dbReference type="ARBA" id="ARBA00022448"/>
    </source>
</evidence>
<dbReference type="InterPro" id="IPR003439">
    <property type="entry name" value="ABC_transporter-like_ATP-bd"/>
</dbReference>
<gene>
    <name evidence="11" type="ORF">NPD5_1471</name>
</gene>
<evidence type="ECO:0000313" key="12">
    <source>
        <dbReference type="Proteomes" id="UP000182204"/>
    </source>
</evidence>
<feature type="transmembrane region" description="Helical" evidence="8">
    <location>
        <begin position="141"/>
        <end position="158"/>
    </location>
</feature>
<dbReference type="SMART" id="SM00382">
    <property type="entry name" value="AAA"/>
    <property type="match status" value="1"/>
</dbReference>
<keyword evidence="6 8" id="KW-1133">Transmembrane helix</keyword>
<keyword evidence="4" id="KW-0547">Nucleotide-binding</keyword>
<dbReference type="InterPro" id="IPR003593">
    <property type="entry name" value="AAA+_ATPase"/>
</dbReference>
<evidence type="ECO:0000259" key="9">
    <source>
        <dbReference type="PROSITE" id="PS50893"/>
    </source>
</evidence>
<dbReference type="Pfam" id="PF00664">
    <property type="entry name" value="ABC_membrane"/>
    <property type="match status" value="1"/>
</dbReference>
<evidence type="ECO:0000256" key="4">
    <source>
        <dbReference type="ARBA" id="ARBA00022741"/>
    </source>
</evidence>
<dbReference type="PANTHER" id="PTHR43394">
    <property type="entry name" value="ATP-DEPENDENT PERMEASE MDL1, MITOCHONDRIAL"/>
    <property type="match status" value="1"/>
</dbReference>
<feature type="transmembrane region" description="Helical" evidence="8">
    <location>
        <begin position="164"/>
        <end position="184"/>
    </location>
</feature>
<evidence type="ECO:0000256" key="6">
    <source>
        <dbReference type="ARBA" id="ARBA00022989"/>
    </source>
</evidence>
<organism evidence="11 12">
    <name type="scientific">Clostridium sporogenes</name>
    <dbReference type="NCBI Taxonomy" id="1509"/>
    <lineage>
        <taxon>Bacteria</taxon>
        <taxon>Bacillati</taxon>
        <taxon>Bacillota</taxon>
        <taxon>Clostridia</taxon>
        <taxon>Eubacteriales</taxon>
        <taxon>Clostridiaceae</taxon>
        <taxon>Clostridium</taxon>
    </lineage>
</organism>
<feature type="transmembrane region" description="Helical" evidence="8">
    <location>
        <begin position="21"/>
        <end position="46"/>
    </location>
</feature>
<dbReference type="Pfam" id="PF00005">
    <property type="entry name" value="ABC_tran"/>
    <property type="match status" value="1"/>
</dbReference>
<dbReference type="PROSITE" id="PS00211">
    <property type="entry name" value="ABC_TRANSPORTER_1"/>
    <property type="match status" value="1"/>
</dbReference>
<dbReference type="Gene3D" id="3.40.50.300">
    <property type="entry name" value="P-loop containing nucleotide triphosphate hydrolases"/>
    <property type="match status" value="1"/>
</dbReference>
<dbReference type="InterPro" id="IPR017871">
    <property type="entry name" value="ABC_transporter-like_CS"/>
</dbReference>
<keyword evidence="7 8" id="KW-0472">Membrane</keyword>
<evidence type="ECO:0000256" key="5">
    <source>
        <dbReference type="ARBA" id="ARBA00022840"/>
    </source>
</evidence>
<dbReference type="AlphaFoldDB" id="A0A1L3NEQ4"/>
<evidence type="ECO:0000256" key="3">
    <source>
        <dbReference type="ARBA" id="ARBA00022692"/>
    </source>
</evidence>
<keyword evidence="5" id="KW-0067">ATP-binding</keyword>
<dbReference type="InterPro" id="IPR027417">
    <property type="entry name" value="P-loop_NTPase"/>
</dbReference>
<dbReference type="InterPro" id="IPR036640">
    <property type="entry name" value="ABC1_TM_sf"/>
</dbReference>
<dbReference type="PROSITE" id="PS50929">
    <property type="entry name" value="ABC_TM1F"/>
    <property type="match status" value="1"/>
</dbReference>
<dbReference type="FunFam" id="3.40.50.300:FF:000287">
    <property type="entry name" value="Multidrug ABC transporter ATP-binding protein"/>
    <property type="match status" value="1"/>
</dbReference>
<evidence type="ECO:0000256" key="8">
    <source>
        <dbReference type="SAM" id="Phobius"/>
    </source>
</evidence>
<dbReference type="Gene3D" id="1.20.1560.10">
    <property type="entry name" value="ABC transporter type 1, transmembrane domain"/>
    <property type="match status" value="1"/>
</dbReference>
<feature type="transmembrane region" description="Helical" evidence="8">
    <location>
        <begin position="249"/>
        <end position="269"/>
    </location>
</feature>
<reference evidence="11 12" key="1">
    <citation type="submission" date="2015-11" db="EMBL/GenBank/DDBJ databases">
        <authorList>
            <person name="Hill K.K."/>
            <person name="Shirey T.B."/>
            <person name="Raphael B."/>
            <person name="Daligault H.E."/>
            <person name="Davenport K.W."/>
            <person name="Bruce D.C."/>
            <person name="Foley B.T."/>
            <person name="Johnson S.L."/>
        </authorList>
    </citation>
    <scope>NUCLEOTIDE SEQUENCE [LARGE SCALE GENOMIC DNA]</scope>
    <source>
        <strain evidence="11 12">CDC_1632</strain>
    </source>
</reference>
<dbReference type="PANTHER" id="PTHR43394:SF1">
    <property type="entry name" value="ATP-BINDING CASSETTE SUB-FAMILY B MEMBER 10, MITOCHONDRIAL"/>
    <property type="match status" value="1"/>
</dbReference>
<comment type="subcellular location">
    <subcellularLocation>
        <location evidence="1">Cell membrane</location>
        <topology evidence="1">Multi-pass membrane protein</topology>
    </subcellularLocation>
</comment>
<feature type="domain" description="ABC transmembrane type-1" evidence="10">
    <location>
        <begin position="22"/>
        <end position="305"/>
    </location>
</feature>
<dbReference type="EMBL" id="CP013243">
    <property type="protein sequence ID" value="APH14602.1"/>
    <property type="molecule type" value="Genomic_DNA"/>
</dbReference>
<dbReference type="CDD" id="cd07346">
    <property type="entry name" value="ABC_6TM_exporters"/>
    <property type="match status" value="1"/>
</dbReference>
<dbReference type="InterPro" id="IPR011527">
    <property type="entry name" value="ABC1_TM_dom"/>
</dbReference>
<keyword evidence="2" id="KW-0813">Transport</keyword>
<proteinExistence type="predicted"/>
<dbReference type="SUPFAM" id="SSF90123">
    <property type="entry name" value="ABC transporter transmembrane region"/>
    <property type="match status" value="1"/>
</dbReference>
<dbReference type="GO" id="GO:0016887">
    <property type="term" value="F:ATP hydrolysis activity"/>
    <property type="evidence" value="ECO:0007669"/>
    <property type="project" value="InterPro"/>
</dbReference>